<name>B4FST8_MAIZE</name>
<dbReference type="InterPro" id="IPR044224">
    <property type="entry name" value="KOBITO1-like"/>
</dbReference>
<reference evidence="1" key="1">
    <citation type="journal article" date="2009" name="PLoS Genet.">
        <title>Sequencing, mapping, and analysis of 27,455 maize full-length cDNAs.</title>
        <authorList>
            <person name="Soderlund C."/>
            <person name="Descour A."/>
            <person name="Kudrna D."/>
            <person name="Bomhoff M."/>
            <person name="Boyd L."/>
            <person name="Currie J."/>
            <person name="Angelova A."/>
            <person name="Collura K."/>
            <person name="Wissotski M."/>
            <person name="Ashley E."/>
            <person name="Morrow D."/>
            <person name="Fernandes J."/>
            <person name="Walbot V."/>
            <person name="Yu Y."/>
        </authorList>
    </citation>
    <scope>NUCLEOTIDE SEQUENCE</scope>
    <source>
        <strain evidence="1">B73</strain>
    </source>
</reference>
<sequence length="305" mass="34735">MDWIIHLDTDELLYPGGAAEYSVRRLLAEVPRDVDMVIFPNYESSVEHDNIKDPFSEVSMFKRNYDHLPKDTYFGMYKEATRGNPNYFLTYGNGKSAARIQDHLRPNGAHRWHNYAKSPNEIKLEEAAVLHYTYTKFSDLTSRRDRCGCKPTKEDVKRCFMLDFDRAAFIIASTASEEEMLRWYNERVVWTDKQLNLKLLRKGVLTRIYTPMTIVQSLRESGVFTSAITAGQPAVNAKLSPKETNAQSQNVTAPGNMTRVVRSTDSKASGRKILQAVDLAFSDTNVTAVPPLSPPSLDEHRHHSE</sequence>
<evidence type="ECO:0000313" key="1">
    <source>
        <dbReference type="EMBL" id="ACF85181.1"/>
    </source>
</evidence>
<organism evidence="1">
    <name type="scientific">Zea mays</name>
    <name type="common">Maize</name>
    <dbReference type="NCBI Taxonomy" id="4577"/>
    <lineage>
        <taxon>Eukaryota</taxon>
        <taxon>Viridiplantae</taxon>
        <taxon>Streptophyta</taxon>
        <taxon>Embryophyta</taxon>
        <taxon>Tracheophyta</taxon>
        <taxon>Spermatophyta</taxon>
        <taxon>Magnoliopsida</taxon>
        <taxon>Liliopsida</taxon>
        <taxon>Poales</taxon>
        <taxon>Poaceae</taxon>
        <taxon>PACMAD clade</taxon>
        <taxon>Panicoideae</taxon>
        <taxon>Andropogonodae</taxon>
        <taxon>Andropogoneae</taxon>
        <taxon>Tripsacinae</taxon>
        <taxon>Zea</taxon>
    </lineage>
</organism>
<evidence type="ECO:0008006" key="2">
    <source>
        <dbReference type="Google" id="ProtNLM"/>
    </source>
</evidence>
<dbReference type="EMBL" id="BT040176">
    <property type="protein sequence ID" value="ACF85181.1"/>
    <property type="molecule type" value="mRNA"/>
</dbReference>
<proteinExistence type="evidence at transcript level"/>
<dbReference type="PANTHER" id="PTHR46701">
    <property type="entry name" value="GLYCOSYLTRANSFERASE-LIKE KOBITO 1"/>
    <property type="match status" value="1"/>
</dbReference>
<protein>
    <recommendedName>
        <fullName evidence="2">Glycosyltransferase-like KOBITO 1</fullName>
    </recommendedName>
</protein>
<dbReference type="PANTHER" id="PTHR46701:SF7">
    <property type="entry name" value="GLYCOSYLTRANSFERASE-LIKE KOBITO 1"/>
    <property type="match status" value="1"/>
</dbReference>
<dbReference type="GO" id="GO:0030244">
    <property type="term" value="P:cellulose biosynthetic process"/>
    <property type="evidence" value="ECO:0007669"/>
    <property type="project" value="InterPro"/>
</dbReference>
<dbReference type="ExpressionAtlas" id="B4FST8">
    <property type="expression patterns" value="baseline and differential"/>
</dbReference>
<dbReference type="GO" id="GO:0009737">
    <property type="term" value="P:response to abscisic acid"/>
    <property type="evidence" value="ECO:0007669"/>
    <property type="project" value="InterPro"/>
</dbReference>
<dbReference type="AlphaFoldDB" id="B4FST8"/>
<accession>B4FST8</accession>
<dbReference type="HOGENOM" id="CLU_067208_0_0_1"/>